<feature type="binding site" evidence="7">
    <location>
        <position position="177"/>
    </location>
    <ligand>
        <name>3-phosphoshikimate</name>
        <dbReference type="ChEBI" id="CHEBI:145989"/>
    </ligand>
</feature>
<dbReference type="Proteomes" id="UP000095463">
    <property type="component" value="Unassembled WGS sequence"/>
</dbReference>
<feature type="binding site" evidence="7">
    <location>
        <position position="32"/>
    </location>
    <ligand>
        <name>3-phosphoshikimate</name>
        <dbReference type="ChEBI" id="CHEBI:145989"/>
    </ligand>
</feature>
<feature type="binding site" evidence="7">
    <location>
        <position position="325"/>
    </location>
    <ligand>
        <name>3-phosphoshikimate</name>
        <dbReference type="ChEBI" id="CHEBI:145989"/>
    </ligand>
</feature>
<feature type="binding site" evidence="7">
    <location>
        <position position="130"/>
    </location>
    <ligand>
        <name>phosphoenolpyruvate</name>
        <dbReference type="ChEBI" id="CHEBI:58702"/>
    </ligand>
</feature>
<feature type="binding site" evidence="7">
    <location>
        <position position="408"/>
    </location>
    <ligand>
        <name>phosphoenolpyruvate</name>
        <dbReference type="ChEBI" id="CHEBI:58702"/>
    </ligand>
</feature>
<keyword evidence="4 7" id="KW-0808">Transferase</keyword>
<accession>A0A1E5XV65</accession>
<evidence type="ECO:0000313" key="10">
    <source>
        <dbReference type="Proteomes" id="UP000095463"/>
    </source>
</evidence>
<dbReference type="AlphaFoldDB" id="A0A1E5XV65"/>
<comment type="caution">
    <text evidence="9">The sequence shown here is derived from an EMBL/GenBank/DDBJ whole genome shotgun (WGS) entry which is preliminary data.</text>
</comment>
<dbReference type="GO" id="GO:0003866">
    <property type="term" value="F:3-phosphoshikimate 1-carboxyvinyltransferase activity"/>
    <property type="evidence" value="ECO:0007669"/>
    <property type="project" value="UniProtKB-UniRule"/>
</dbReference>
<evidence type="ECO:0000256" key="4">
    <source>
        <dbReference type="ARBA" id="ARBA00022679"/>
    </source>
</evidence>
<comment type="function">
    <text evidence="7">Catalyzes the transfer of the enolpyruvyl moiety of phosphoenolpyruvate (PEP) to the 5-hydroxyl of shikimate-3-phosphate (S3P) to produce enolpyruvyl shikimate-3-phosphate and inorganic phosphate.</text>
</comment>
<dbReference type="GO" id="GO:0009073">
    <property type="term" value="P:aromatic amino acid family biosynthetic process"/>
    <property type="evidence" value="ECO:0007669"/>
    <property type="project" value="UniProtKB-KW"/>
</dbReference>
<dbReference type="GO" id="GO:0008652">
    <property type="term" value="P:amino acid biosynthetic process"/>
    <property type="evidence" value="ECO:0007669"/>
    <property type="project" value="UniProtKB-KW"/>
</dbReference>
<protein>
    <recommendedName>
        <fullName evidence="7">3-phosphoshikimate 1-carboxyvinyltransferase</fullName>
        <ecNumber evidence="7">2.5.1.19</ecNumber>
    </recommendedName>
    <alternativeName>
        <fullName evidence="7">5-enolpyruvylshikimate-3-phosphate synthase</fullName>
        <shortName evidence="7">EPSP synthase</shortName>
        <shortName evidence="7">EPSPS</shortName>
    </alternativeName>
</protein>
<evidence type="ECO:0000256" key="3">
    <source>
        <dbReference type="ARBA" id="ARBA00022605"/>
    </source>
</evidence>
<keyword evidence="5 7" id="KW-0057">Aromatic amino acid biosynthesis</keyword>
<evidence type="ECO:0000256" key="2">
    <source>
        <dbReference type="ARBA" id="ARBA00009948"/>
    </source>
</evidence>
<feature type="binding site" evidence="7">
    <location>
        <position position="36"/>
    </location>
    <ligand>
        <name>3-phosphoshikimate</name>
        <dbReference type="ChEBI" id="CHEBI:145989"/>
    </ligand>
</feature>
<feature type="active site" description="Proton acceptor" evidence="7">
    <location>
        <position position="302"/>
    </location>
</feature>
<dbReference type="EC" id="2.5.1.19" evidence="7"/>
<dbReference type="CDD" id="cd01556">
    <property type="entry name" value="EPSP_synthase"/>
    <property type="match status" value="1"/>
</dbReference>
<feature type="binding site" evidence="7">
    <location>
        <position position="329"/>
    </location>
    <ligand>
        <name>3-phosphoshikimate</name>
        <dbReference type="ChEBI" id="CHEBI:145989"/>
    </ligand>
</feature>
<dbReference type="PANTHER" id="PTHR21090">
    <property type="entry name" value="AROM/DEHYDROQUINATE SYNTHASE"/>
    <property type="match status" value="1"/>
</dbReference>
<feature type="domain" description="Enolpyruvate transferase" evidence="8">
    <location>
        <begin position="19"/>
        <end position="267"/>
    </location>
</feature>
<evidence type="ECO:0000256" key="1">
    <source>
        <dbReference type="ARBA" id="ARBA00004811"/>
    </source>
</evidence>
<feature type="binding site" evidence="7">
    <location>
        <position position="176"/>
    </location>
    <ligand>
        <name>3-phosphoshikimate</name>
        <dbReference type="ChEBI" id="CHEBI:145989"/>
    </ligand>
</feature>
<evidence type="ECO:0000256" key="6">
    <source>
        <dbReference type="ARBA" id="ARBA00044633"/>
    </source>
</evidence>
<feature type="binding site" evidence="7">
    <location>
        <position position="333"/>
    </location>
    <ligand>
        <name>phosphoenolpyruvate</name>
        <dbReference type="ChEBI" id="CHEBI:58702"/>
    </ligand>
</feature>
<feature type="binding site" evidence="7">
    <location>
        <position position="31"/>
    </location>
    <ligand>
        <name>3-phosphoshikimate</name>
        <dbReference type="ChEBI" id="CHEBI:145989"/>
    </ligand>
</feature>
<dbReference type="InterPro" id="IPR006264">
    <property type="entry name" value="EPSP_synthase"/>
</dbReference>
<name>A0A1E5XV65_9HYPH</name>
<feature type="binding site" evidence="7">
    <location>
        <position position="175"/>
    </location>
    <ligand>
        <name>3-phosphoshikimate</name>
        <dbReference type="ChEBI" id="CHEBI:145989"/>
    </ligand>
</feature>
<gene>
    <name evidence="7" type="primary">aroA</name>
    <name evidence="9" type="ORF">VW23_011685</name>
</gene>
<organism evidence="9 10">
    <name type="scientific">Devosia insulae DS-56</name>
    <dbReference type="NCBI Taxonomy" id="1116389"/>
    <lineage>
        <taxon>Bacteria</taxon>
        <taxon>Pseudomonadati</taxon>
        <taxon>Pseudomonadota</taxon>
        <taxon>Alphaproteobacteria</taxon>
        <taxon>Hyphomicrobiales</taxon>
        <taxon>Devosiaceae</taxon>
        <taxon>Devosia</taxon>
    </lineage>
</organism>
<dbReference type="InterPro" id="IPR013792">
    <property type="entry name" value="RNA3'P_cycl/enolpyr_Trfase_a/b"/>
</dbReference>
<dbReference type="EMBL" id="LAJE02000072">
    <property type="protein sequence ID" value="OEO32470.1"/>
    <property type="molecule type" value="Genomic_DNA"/>
</dbReference>
<feature type="binding site" evidence="7">
    <location>
        <position position="177"/>
    </location>
    <ligand>
        <name>phosphoenolpyruvate</name>
        <dbReference type="ChEBI" id="CHEBI:58702"/>
    </ligand>
</feature>
<evidence type="ECO:0000256" key="5">
    <source>
        <dbReference type="ARBA" id="ARBA00023141"/>
    </source>
</evidence>
<comment type="catalytic activity">
    <reaction evidence="6">
        <text>3-phosphoshikimate + phosphoenolpyruvate = 5-O-(1-carboxyvinyl)-3-phosphoshikimate + phosphate</text>
        <dbReference type="Rhea" id="RHEA:21256"/>
        <dbReference type="ChEBI" id="CHEBI:43474"/>
        <dbReference type="ChEBI" id="CHEBI:57701"/>
        <dbReference type="ChEBI" id="CHEBI:58702"/>
        <dbReference type="ChEBI" id="CHEBI:145989"/>
        <dbReference type="EC" id="2.5.1.19"/>
    </reaction>
    <physiologicalReaction direction="left-to-right" evidence="6">
        <dbReference type="Rhea" id="RHEA:21257"/>
    </physiologicalReaction>
</comment>
<dbReference type="SUPFAM" id="SSF55205">
    <property type="entry name" value="EPT/RTPC-like"/>
    <property type="match status" value="1"/>
</dbReference>
<dbReference type="PANTHER" id="PTHR21090:SF5">
    <property type="entry name" value="PENTAFUNCTIONAL AROM POLYPEPTIDE"/>
    <property type="match status" value="1"/>
</dbReference>
<evidence type="ECO:0000256" key="7">
    <source>
        <dbReference type="HAMAP-Rule" id="MF_00210"/>
    </source>
</evidence>
<feature type="domain" description="Enolpyruvate transferase" evidence="8">
    <location>
        <begin position="294"/>
        <end position="417"/>
    </location>
</feature>
<dbReference type="InterPro" id="IPR001986">
    <property type="entry name" value="Enolpyruvate_Tfrase_dom"/>
</dbReference>
<feature type="binding site" evidence="7">
    <location>
        <position position="31"/>
    </location>
    <ligand>
        <name>phosphoenolpyruvate</name>
        <dbReference type="ChEBI" id="CHEBI:58702"/>
    </ligand>
</feature>
<keyword evidence="3 7" id="KW-0028">Amino-acid biosynthesis</keyword>
<comment type="similarity">
    <text evidence="2 7">Belongs to the EPSP synthase family.</text>
</comment>
<feature type="binding site" evidence="7">
    <location>
        <position position="102"/>
    </location>
    <ligand>
        <name>phosphoenolpyruvate</name>
        <dbReference type="ChEBI" id="CHEBI:58702"/>
    </ligand>
</feature>
<dbReference type="Pfam" id="PF00275">
    <property type="entry name" value="EPSP_synthase"/>
    <property type="match status" value="2"/>
</dbReference>
<keyword evidence="10" id="KW-1185">Reference proteome</keyword>
<feature type="binding site" evidence="7">
    <location>
        <position position="302"/>
    </location>
    <ligand>
        <name>3-phosphoshikimate</name>
        <dbReference type="ChEBI" id="CHEBI:145989"/>
    </ligand>
</feature>
<comment type="pathway">
    <text evidence="1 7">Metabolic intermediate biosynthesis; chorismate biosynthesis; chorismate from D-erythrose 4-phosphate and phosphoenolpyruvate: step 6/7.</text>
</comment>
<proteinExistence type="inferred from homology"/>
<evidence type="ECO:0000313" key="9">
    <source>
        <dbReference type="EMBL" id="OEO32470.1"/>
    </source>
</evidence>
<dbReference type="Gene3D" id="3.65.10.10">
    <property type="entry name" value="Enolpyruvate transferase domain"/>
    <property type="match status" value="2"/>
</dbReference>
<dbReference type="UniPathway" id="UPA00053">
    <property type="reaction ID" value="UER00089"/>
</dbReference>
<sequence length="425" mass="44733">MTAAASSKLEALTIIPPDHPLVGRVTPPGSKSITNRALLLAALAKGTSRLSGALKSKDTALMAKALIQMGVSVEEPDATSFVVTSDGALKAPTEPLVLGNAGTATRFLTAAVSLVEGRVVVDGDEAMRKRPIEPLLVALRSLGIDATSETGCPPVLINGTGSFGSGRVEIDGGLSSQYVSALLMAAPFGEGPIEVALTGKDLDARGYVNLTLAAMRAFGASVEQLDEMTWQVQPTGYQATDFHIEPDASAATYLWAAEALTGGSIDLGVPMEAFTQPDAEAAKLIRMFPRMPAVIDGSQMQDAVPTLAVLAAFNETPVRFVGIANLRVKECDRISALSTELNRIRPGLAHEEGDDLVVASDPRLIELKHRNARTSIETYDDHRIAMSFALAALKIGGIAILDPDCVGKTYPGYWDALRSLGVETV</sequence>
<dbReference type="PIRSF" id="PIRSF000505">
    <property type="entry name" value="EPSPS"/>
    <property type="match status" value="1"/>
</dbReference>
<feature type="binding site" evidence="7">
    <location>
        <position position="383"/>
    </location>
    <ligand>
        <name>phosphoenolpyruvate</name>
        <dbReference type="ChEBI" id="CHEBI:58702"/>
    </ligand>
</feature>
<evidence type="ECO:0000259" key="8">
    <source>
        <dbReference type="Pfam" id="PF00275"/>
    </source>
</evidence>
<dbReference type="RefSeq" id="WP_069908424.1">
    <property type="nucleotide sequence ID" value="NZ_LAJE02000072.1"/>
</dbReference>
<dbReference type="GO" id="GO:0005737">
    <property type="term" value="C:cytoplasm"/>
    <property type="evidence" value="ECO:0007669"/>
    <property type="project" value="UniProtKB-SubCell"/>
</dbReference>
<dbReference type="HAMAP" id="MF_00210">
    <property type="entry name" value="EPSP_synth"/>
    <property type="match status" value="1"/>
</dbReference>
<dbReference type="InterPro" id="IPR036968">
    <property type="entry name" value="Enolpyruvate_Tfrase_sf"/>
</dbReference>
<dbReference type="GO" id="GO:0009423">
    <property type="term" value="P:chorismate biosynthetic process"/>
    <property type="evidence" value="ECO:0007669"/>
    <property type="project" value="UniProtKB-UniRule"/>
</dbReference>
<comment type="caution">
    <text evidence="7">Lacks conserved residue(s) required for the propagation of feature annotation.</text>
</comment>
<comment type="subunit">
    <text evidence="7">Monomer.</text>
</comment>
<comment type="subcellular location">
    <subcellularLocation>
        <location evidence="7">Cytoplasm</location>
    </subcellularLocation>
</comment>
<keyword evidence="7" id="KW-0963">Cytoplasm</keyword>
<reference evidence="9 10" key="1">
    <citation type="journal article" date="2015" name="Genome Announc.">
        <title>Genome Assemblies of Three Soil-Associated Devosia species: D. insulae, D. limi, and D. soli.</title>
        <authorList>
            <person name="Hassan Y.I."/>
            <person name="Lepp D."/>
            <person name="Zhou T."/>
        </authorList>
    </citation>
    <scope>NUCLEOTIDE SEQUENCE [LARGE SCALE GENOMIC DNA]</scope>
    <source>
        <strain evidence="9 10">DS-56</strain>
    </source>
</reference>